<keyword evidence="3" id="KW-1185">Reference proteome</keyword>
<feature type="domain" description="N-acetyltransferase" evidence="1">
    <location>
        <begin position="84"/>
        <end position="216"/>
    </location>
</feature>
<dbReference type="InterPro" id="IPR016181">
    <property type="entry name" value="Acyl_CoA_acyltransferase"/>
</dbReference>
<dbReference type="PANTHER" id="PTHR42791">
    <property type="entry name" value="GNAT FAMILY ACETYLTRANSFERASE"/>
    <property type="match status" value="1"/>
</dbReference>
<reference evidence="2 3" key="1">
    <citation type="submission" date="2024-07" db="EMBL/GenBank/DDBJ databases">
        <title>Section-level genome sequencing and comparative genomics of Aspergillus sections Usti and Cavernicolus.</title>
        <authorList>
            <consortium name="Lawrence Berkeley National Laboratory"/>
            <person name="Nybo J.L."/>
            <person name="Vesth T.C."/>
            <person name="Theobald S."/>
            <person name="Frisvad J.C."/>
            <person name="Larsen T.O."/>
            <person name="Kjaerboelling I."/>
            <person name="Rothschild-Mancinelli K."/>
            <person name="Lyhne E.K."/>
            <person name="Kogle M.E."/>
            <person name="Barry K."/>
            <person name="Clum A."/>
            <person name="Na H."/>
            <person name="Ledsgaard L."/>
            <person name="Lin J."/>
            <person name="Lipzen A."/>
            <person name="Kuo A."/>
            <person name="Riley R."/>
            <person name="Mondo S."/>
            <person name="Labutti K."/>
            <person name="Haridas S."/>
            <person name="Pangalinan J."/>
            <person name="Salamov A.A."/>
            <person name="Simmons B.A."/>
            <person name="Magnuson J.K."/>
            <person name="Chen J."/>
            <person name="Drula E."/>
            <person name="Henrissat B."/>
            <person name="Wiebenga A."/>
            <person name="Lubbers R.J."/>
            <person name="Gomes A.C."/>
            <person name="Makela M.R."/>
            <person name="Stajich J."/>
            <person name="Grigoriev I.V."/>
            <person name="Mortensen U.H."/>
            <person name="De Vries R.P."/>
            <person name="Baker S.E."/>
            <person name="Andersen M.R."/>
        </authorList>
    </citation>
    <scope>NUCLEOTIDE SEQUENCE [LARGE SCALE GENOMIC DNA]</scope>
    <source>
        <strain evidence="2 3">CBS 588.65</strain>
    </source>
</reference>
<evidence type="ECO:0000259" key="1">
    <source>
        <dbReference type="PROSITE" id="PS51186"/>
    </source>
</evidence>
<dbReference type="Gene3D" id="3.40.630.30">
    <property type="match status" value="1"/>
</dbReference>
<dbReference type="EMBL" id="JBFXLT010000115">
    <property type="protein sequence ID" value="KAL2808304.1"/>
    <property type="molecule type" value="Genomic_DNA"/>
</dbReference>
<gene>
    <name evidence="2" type="ORF">BJX63DRAFT_38977</name>
</gene>
<dbReference type="InterPro" id="IPR052523">
    <property type="entry name" value="Trichothecene_AcTrans"/>
</dbReference>
<dbReference type="CDD" id="cd04301">
    <property type="entry name" value="NAT_SF"/>
    <property type="match status" value="1"/>
</dbReference>
<dbReference type="Proteomes" id="UP001610334">
    <property type="component" value="Unassembled WGS sequence"/>
</dbReference>
<dbReference type="Pfam" id="PF13673">
    <property type="entry name" value="Acetyltransf_10"/>
    <property type="match status" value="1"/>
</dbReference>
<comment type="caution">
    <text evidence="2">The sequence shown here is derived from an EMBL/GenBank/DDBJ whole genome shotgun (WGS) entry which is preliminary data.</text>
</comment>
<dbReference type="PROSITE" id="PS51186">
    <property type="entry name" value="GNAT"/>
    <property type="match status" value="1"/>
</dbReference>
<name>A0ABR4GZ90_9EURO</name>
<sequence length="222" mass="25392">MPYHIRPLALEDTHDSFVVAEKAFHAHNRLLYTGLLSPSSRELVVKDREASWPGPGNVKGFKVINEQGELIASSRWSIHEQDEEITQSVEEAVEERLKLNIPEMRKEIARALYTIFAEGKREIIGIRSESGAVVKLAQRIELLGIYVHPNYQRQGIASSLLKWGIKESERLNLPIYLEATEEGRPVYEKLGFQTLKVQLFDGASYGVHKEMEYAFMMRPAKR</sequence>
<proteinExistence type="predicted"/>
<accession>A0ABR4GZ90</accession>
<dbReference type="PANTHER" id="PTHR42791:SF2">
    <property type="entry name" value="N-ACETYLTRANSFERASE DOMAIN-CONTAINING PROTEIN"/>
    <property type="match status" value="1"/>
</dbReference>
<evidence type="ECO:0000313" key="2">
    <source>
        <dbReference type="EMBL" id="KAL2808304.1"/>
    </source>
</evidence>
<protein>
    <submittedName>
        <fullName evidence="2">Acyl-CoA N-acyltransferase</fullName>
    </submittedName>
</protein>
<organism evidence="2 3">
    <name type="scientific">Aspergillus granulosus</name>
    <dbReference type="NCBI Taxonomy" id="176169"/>
    <lineage>
        <taxon>Eukaryota</taxon>
        <taxon>Fungi</taxon>
        <taxon>Dikarya</taxon>
        <taxon>Ascomycota</taxon>
        <taxon>Pezizomycotina</taxon>
        <taxon>Eurotiomycetes</taxon>
        <taxon>Eurotiomycetidae</taxon>
        <taxon>Eurotiales</taxon>
        <taxon>Aspergillaceae</taxon>
        <taxon>Aspergillus</taxon>
        <taxon>Aspergillus subgen. Nidulantes</taxon>
    </lineage>
</organism>
<dbReference type="SUPFAM" id="SSF55729">
    <property type="entry name" value="Acyl-CoA N-acyltransferases (Nat)"/>
    <property type="match status" value="1"/>
</dbReference>
<dbReference type="InterPro" id="IPR000182">
    <property type="entry name" value="GNAT_dom"/>
</dbReference>
<evidence type="ECO:0000313" key="3">
    <source>
        <dbReference type="Proteomes" id="UP001610334"/>
    </source>
</evidence>